<sequence length="121" mass="14134">MALTGFGPGHCDRAVKYLLYTTWYSEHKPAKELRENYKREIQTLRATGITRDGWCYIVMYAAVGKVMMDFIVVVMSRLLAGAGYFDSIWLTLTDRSTKTFIEQFRYMPIAHQVFNWVETVF</sequence>
<dbReference type="EMBL" id="CAXAMM010039862">
    <property type="protein sequence ID" value="CAK9089574.1"/>
    <property type="molecule type" value="Genomic_DNA"/>
</dbReference>
<accession>A0ABP0QNK6</accession>
<reference evidence="1 2" key="1">
    <citation type="submission" date="2024-02" db="EMBL/GenBank/DDBJ databases">
        <authorList>
            <person name="Chen Y."/>
            <person name="Shah S."/>
            <person name="Dougan E. K."/>
            <person name="Thang M."/>
            <person name="Chan C."/>
        </authorList>
    </citation>
    <scope>NUCLEOTIDE SEQUENCE [LARGE SCALE GENOMIC DNA]</scope>
</reference>
<evidence type="ECO:0000313" key="2">
    <source>
        <dbReference type="Proteomes" id="UP001642464"/>
    </source>
</evidence>
<proteinExistence type="predicted"/>
<comment type="caution">
    <text evidence="1">The sequence shown here is derived from an EMBL/GenBank/DDBJ whole genome shotgun (WGS) entry which is preliminary data.</text>
</comment>
<name>A0ABP0QNK6_9DINO</name>
<gene>
    <name evidence="1" type="ORF">SCF082_LOCUS42266</name>
</gene>
<organism evidence="1 2">
    <name type="scientific">Durusdinium trenchii</name>
    <dbReference type="NCBI Taxonomy" id="1381693"/>
    <lineage>
        <taxon>Eukaryota</taxon>
        <taxon>Sar</taxon>
        <taxon>Alveolata</taxon>
        <taxon>Dinophyceae</taxon>
        <taxon>Suessiales</taxon>
        <taxon>Symbiodiniaceae</taxon>
        <taxon>Durusdinium</taxon>
    </lineage>
</organism>
<evidence type="ECO:0000313" key="1">
    <source>
        <dbReference type="EMBL" id="CAK9089574.1"/>
    </source>
</evidence>
<dbReference type="Proteomes" id="UP001642464">
    <property type="component" value="Unassembled WGS sequence"/>
</dbReference>
<protein>
    <submittedName>
        <fullName evidence="1">Uncharacterized protein</fullName>
    </submittedName>
</protein>
<keyword evidence="2" id="KW-1185">Reference proteome</keyword>